<feature type="domain" description="Penicillin binding protein A dimerisation" evidence="2">
    <location>
        <begin position="34"/>
        <end position="113"/>
    </location>
</feature>
<dbReference type="Gene3D" id="3.90.1310.10">
    <property type="entry name" value="Penicillin-binding protein 2a (Domain 2)"/>
    <property type="match status" value="1"/>
</dbReference>
<keyword evidence="4" id="KW-1185">Reference proteome</keyword>
<dbReference type="Pfam" id="PF00905">
    <property type="entry name" value="Transpeptidase"/>
    <property type="match status" value="1"/>
</dbReference>
<comment type="caution">
    <text evidence="3">The sequence shown here is derived from an EMBL/GenBank/DDBJ whole genome shotgun (WGS) entry which is preliminary data.</text>
</comment>
<feature type="domain" description="Penicillin-binding protein transpeptidase" evidence="1">
    <location>
        <begin position="134"/>
        <end position="444"/>
    </location>
</feature>
<dbReference type="Pfam" id="PF21922">
    <property type="entry name" value="PBP_dimer_2"/>
    <property type="match status" value="1"/>
</dbReference>
<dbReference type="SUPFAM" id="SSF56601">
    <property type="entry name" value="beta-lactamase/transpeptidase-like"/>
    <property type="match status" value="1"/>
</dbReference>
<sequence length="455" mass="49514">MIGYFIYFEAVLSPDVINNPYNARQDAFAEKIIRGKILASDGTVLAETKTAEDGTETRSYPFGNVFSHVVGYSTRGRTGLETLANFYLLTSDMPVVERIQNEIKEEKNQGDQVITTLDVNLQKTAWDALGSNRGAAVVLEAGTGRVLAMVSKPDFDPEQINANWDSLTSEDDTESALYNRAAQGLYAPGSTFKIITLLEYMRENPSTYADFTFHCNGKLTEGNYTINCYNKKAHGDEDLTKAFAKSCNAAFASIGLGLNTSSLSAACDSLMFNRELPFELTYSKSSFSLDDSAVPADKMMTAVGQGQTLVSPLHMALIASAIANEGKLMKPYLLERVENAESSLVKSFEPEEYGPLMTAAEAQNLTEYMKAVVESGTGSKLSDLGFPVAGKTGTAEYSSDKKKSHAWFVGFSDTEEQEDIVVCVLIEEKGSGSEYAVPVARKIFSAWHNSLTSGS</sequence>
<organism evidence="3 4">
    <name type="scientific">Anaerosacchariphilus hominis</name>
    <dbReference type="NCBI Taxonomy" id="2763017"/>
    <lineage>
        <taxon>Bacteria</taxon>
        <taxon>Bacillati</taxon>
        <taxon>Bacillota</taxon>
        <taxon>Clostridia</taxon>
        <taxon>Lachnospirales</taxon>
        <taxon>Lachnospiraceae</taxon>
        <taxon>Anaerosacchariphilus</taxon>
    </lineage>
</organism>
<dbReference type="InterPro" id="IPR012338">
    <property type="entry name" value="Beta-lactam/transpept-like"/>
</dbReference>
<dbReference type="Proteomes" id="UP000649345">
    <property type="component" value="Unassembled WGS sequence"/>
</dbReference>
<gene>
    <name evidence="3" type="ORF">H8S44_09615</name>
</gene>
<dbReference type="InterPro" id="IPR054120">
    <property type="entry name" value="PBPA_dimer"/>
</dbReference>
<accession>A0A923LD06</accession>
<dbReference type="GO" id="GO:0071972">
    <property type="term" value="F:peptidoglycan L,D-transpeptidase activity"/>
    <property type="evidence" value="ECO:0007669"/>
    <property type="project" value="TreeGrafter"/>
</dbReference>
<evidence type="ECO:0000259" key="2">
    <source>
        <dbReference type="Pfam" id="PF21922"/>
    </source>
</evidence>
<dbReference type="GO" id="GO:0071555">
    <property type="term" value="P:cell wall organization"/>
    <property type="evidence" value="ECO:0007669"/>
    <property type="project" value="TreeGrafter"/>
</dbReference>
<protein>
    <submittedName>
        <fullName evidence="3">Penicillin-binding protein 2</fullName>
    </submittedName>
</protein>
<dbReference type="PANTHER" id="PTHR30627">
    <property type="entry name" value="PEPTIDOGLYCAN D,D-TRANSPEPTIDASE"/>
    <property type="match status" value="1"/>
</dbReference>
<dbReference type="PANTHER" id="PTHR30627:SF24">
    <property type="entry name" value="PENICILLIN-BINDING PROTEIN 4B"/>
    <property type="match status" value="1"/>
</dbReference>
<dbReference type="GO" id="GO:0005886">
    <property type="term" value="C:plasma membrane"/>
    <property type="evidence" value="ECO:0007669"/>
    <property type="project" value="TreeGrafter"/>
</dbReference>
<evidence type="ECO:0000313" key="4">
    <source>
        <dbReference type="Proteomes" id="UP000649345"/>
    </source>
</evidence>
<reference evidence="3" key="1">
    <citation type="submission" date="2020-08" db="EMBL/GenBank/DDBJ databases">
        <title>Genome public.</title>
        <authorList>
            <person name="Liu C."/>
            <person name="Sun Q."/>
        </authorList>
    </citation>
    <scope>NUCLEOTIDE SEQUENCE</scope>
    <source>
        <strain evidence="3">NSJ-68</strain>
    </source>
</reference>
<name>A0A923LD06_9FIRM</name>
<dbReference type="GO" id="GO:0008658">
    <property type="term" value="F:penicillin binding"/>
    <property type="evidence" value="ECO:0007669"/>
    <property type="project" value="InterPro"/>
</dbReference>
<proteinExistence type="predicted"/>
<dbReference type="InterPro" id="IPR001460">
    <property type="entry name" value="PCN-bd_Tpept"/>
</dbReference>
<evidence type="ECO:0000259" key="1">
    <source>
        <dbReference type="Pfam" id="PF00905"/>
    </source>
</evidence>
<evidence type="ECO:0000313" key="3">
    <source>
        <dbReference type="EMBL" id="MBC5660028.1"/>
    </source>
</evidence>
<dbReference type="InterPro" id="IPR050515">
    <property type="entry name" value="Beta-lactam/transpept"/>
</dbReference>
<dbReference type="EMBL" id="JACOOR010000005">
    <property type="protein sequence ID" value="MBC5660028.1"/>
    <property type="molecule type" value="Genomic_DNA"/>
</dbReference>
<dbReference type="AlphaFoldDB" id="A0A923LD06"/>
<dbReference type="Gene3D" id="3.40.710.10">
    <property type="entry name" value="DD-peptidase/beta-lactamase superfamily"/>
    <property type="match status" value="1"/>
</dbReference>